<accession>A0A167C054</accession>
<dbReference type="EMBL" id="CP014500">
    <property type="protein sequence ID" value="ANB11046.1"/>
    <property type="molecule type" value="Genomic_DNA"/>
</dbReference>
<dbReference type="AlphaFoldDB" id="A0A167C054"/>
<gene>
    <name evidence="8" type="primary">YPR1</name>
    <name evidence="8" type="ORF">AWJ20_3842</name>
</gene>
<dbReference type="PIRSF" id="PIRSF000097">
    <property type="entry name" value="AKR"/>
    <property type="match status" value="1"/>
</dbReference>
<evidence type="ECO:0000313" key="8">
    <source>
        <dbReference type="EMBL" id="ANB11046.1"/>
    </source>
</evidence>
<feature type="active site" description="Proton donor" evidence="4">
    <location>
        <position position="56"/>
    </location>
</feature>
<evidence type="ECO:0000256" key="1">
    <source>
        <dbReference type="ARBA" id="ARBA00007905"/>
    </source>
</evidence>
<keyword evidence="9" id="KW-1185">Reference proteome</keyword>
<evidence type="ECO:0000313" key="9">
    <source>
        <dbReference type="Proteomes" id="UP000189580"/>
    </source>
</evidence>
<keyword evidence="3" id="KW-0560">Oxidoreductase</keyword>
<dbReference type="FunFam" id="3.20.20.100:FF:000002">
    <property type="entry name" value="2,5-diketo-D-gluconic acid reductase A"/>
    <property type="match status" value="1"/>
</dbReference>
<protein>
    <submittedName>
        <fullName evidence="8">Trifunctional aldehyde reductase/carbonyl reductase (NADPH)/glucose 1-dehydrogenase (NADP(+)) YPR1</fullName>
    </submittedName>
</protein>
<proteinExistence type="inferred from homology"/>
<evidence type="ECO:0000256" key="4">
    <source>
        <dbReference type="PIRSR" id="PIRSR000097-1"/>
    </source>
</evidence>
<name>A0A167C054_9ASCO</name>
<dbReference type="OrthoDB" id="416253at2759"/>
<dbReference type="RefSeq" id="XP_018733523.1">
    <property type="nucleotide sequence ID" value="XM_018880876.1"/>
</dbReference>
<dbReference type="InterPro" id="IPR020471">
    <property type="entry name" value="AKR"/>
</dbReference>
<dbReference type="GeneID" id="30035908"/>
<comment type="similarity">
    <text evidence="1">Belongs to the aldo/keto reductase family.</text>
</comment>
<sequence length="298" mass="33683">MSAATLNTSTATLNDGNKIPYVGFGTWQVNDETDGYDALIYALKHGYRHIDTAFAYKNEAVVGKAVRDSGIPREEIFVVSKLWGKDHRDPAAALDKSLKLLGLDYVDLYLMHWPVPFKNIEDKDEIDEDWNHVKTWELMQKLPKSKVKSIGVSNYDTALLEELSKAPTTTVVPVINQVELHPYLAQDKLRDYCNEHKIVLEAYCPLGKGTKLLEEPIVVELAEKYKVSPGQIALSWGIARGYVVIPKSSTPSRIEANLHTVKLSKEDEEKLTSLSKTNPQRRVRPGWKTKILFNDDDF</sequence>
<keyword evidence="2" id="KW-0521">NADP</keyword>
<dbReference type="PROSITE" id="PS00798">
    <property type="entry name" value="ALDOKETO_REDUCTASE_1"/>
    <property type="match status" value="1"/>
</dbReference>
<evidence type="ECO:0000256" key="2">
    <source>
        <dbReference type="ARBA" id="ARBA00022857"/>
    </source>
</evidence>
<dbReference type="Gene3D" id="3.20.20.100">
    <property type="entry name" value="NADP-dependent oxidoreductase domain"/>
    <property type="match status" value="1"/>
</dbReference>
<dbReference type="SUPFAM" id="SSF51430">
    <property type="entry name" value="NAD(P)-linked oxidoreductase"/>
    <property type="match status" value="1"/>
</dbReference>
<dbReference type="Proteomes" id="UP000189580">
    <property type="component" value="Chromosome c"/>
</dbReference>
<dbReference type="KEGG" id="slb:AWJ20_3842"/>
<reference evidence="8 9" key="1">
    <citation type="submission" date="2016-02" db="EMBL/GenBank/DDBJ databases">
        <title>Complete genome sequence and transcriptome regulation of the pentose utilising yeast Sugiyamaella lignohabitans.</title>
        <authorList>
            <person name="Bellasio M."/>
            <person name="Peymann A."/>
            <person name="Valli M."/>
            <person name="Sipitzky M."/>
            <person name="Graf A."/>
            <person name="Sauer M."/>
            <person name="Marx H."/>
            <person name="Mattanovich D."/>
        </authorList>
    </citation>
    <scope>NUCLEOTIDE SEQUENCE [LARGE SCALE GENOMIC DNA]</scope>
    <source>
        <strain evidence="8 9">CBS 10342</strain>
    </source>
</reference>
<dbReference type="PRINTS" id="PR00069">
    <property type="entry name" value="ALDKETRDTASE"/>
</dbReference>
<evidence type="ECO:0000256" key="3">
    <source>
        <dbReference type="ARBA" id="ARBA00023002"/>
    </source>
</evidence>
<feature type="domain" description="NADP-dependent oxidoreductase" evidence="7">
    <location>
        <begin position="22"/>
        <end position="274"/>
    </location>
</feature>
<dbReference type="InterPro" id="IPR018170">
    <property type="entry name" value="Aldo/ket_reductase_CS"/>
</dbReference>
<dbReference type="PANTHER" id="PTHR43827:SF3">
    <property type="entry name" value="NADP-DEPENDENT OXIDOREDUCTASE DOMAIN-CONTAINING PROTEIN"/>
    <property type="match status" value="1"/>
</dbReference>
<evidence type="ECO:0000256" key="5">
    <source>
        <dbReference type="PIRSR" id="PIRSR000097-2"/>
    </source>
</evidence>
<evidence type="ECO:0000256" key="6">
    <source>
        <dbReference type="PIRSR" id="PIRSR000097-3"/>
    </source>
</evidence>
<evidence type="ECO:0000259" key="7">
    <source>
        <dbReference type="Pfam" id="PF00248"/>
    </source>
</evidence>
<dbReference type="Pfam" id="PF00248">
    <property type="entry name" value="Aldo_ket_red"/>
    <property type="match status" value="1"/>
</dbReference>
<feature type="site" description="Lowers pKa of active site Tyr" evidence="6">
    <location>
        <position position="81"/>
    </location>
</feature>
<dbReference type="InterPro" id="IPR023210">
    <property type="entry name" value="NADP_OxRdtase_dom"/>
</dbReference>
<dbReference type="PANTHER" id="PTHR43827">
    <property type="entry name" value="2,5-DIKETO-D-GLUCONIC ACID REDUCTASE"/>
    <property type="match status" value="1"/>
</dbReference>
<dbReference type="PROSITE" id="PS00062">
    <property type="entry name" value="ALDOKETO_REDUCTASE_2"/>
    <property type="match status" value="1"/>
</dbReference>
<organism evidence="8 9">
    <name type="scientific">Sugiyamaella lignohabitans</name>
    <dbReference type="NCBI Taxonomy" id="796027"/>
    <lineage>
        <taxon>Eukaryota</taxon>
        <taxon>Fungi</taxon>
        <taxon>Dikarya</taxon>
        <taxon>Ascomycota</taxon>
        <taxon>Saccharomycotina</taxon>
        <taxon>Dipodascomycetes</taxon>
        <taxon>Dipodascales</taxon>
        <taxon>Trichomonascaceae</taxon>
        <taxon>Sugiyamaella</taxon>
    </lineage>
</organism>
<dbReference type="InterPro" id="IPR036812">
    <property type="entry name" value="NAD(P)_OxRdtase_dom_sf"/>
</dbReference>
<feature type="binding site" evidence="5">
    <location>
        <position position="112"/>
    </location>
    <ligand>
        <name>substrate</name>
    </ligand>
</feature>
<dbReference type="GO" id="GO:0016616">
    <property type="term" value="F:oxidoreductase activity, acting on the CH-OH group of donors, NAD or NADP as acceptor"/>
    <property type="evidence" value="ECO:0007669"/>
    <property type="project" value="UniProtKB-ARBA"/>
</dbReference>